<gene>
    <name evidence="1" type="ORF">D6_0127</name>
</gene>
<protein>
    <submittedName>
        <fullName evidence="1">Uncharacterized protein</fullName>
    </submittedName>
</protein>
<sequence length="104" mass="11259">MNTAIKLIISLSTRNKDVCDKIADLLTLEGVMHAEVVTSRSVQFVTFQPGATVNTGHIDSRLAEIDVSVLGTMRDQQGDFHVLCKVGKGSIDLSQQSKLAKGLF</sequence>
<evidence type="ECO:0000313" key="2">
    <source>
        <dbReference type="Proteomes" id="UP000317575"/>
    </source>
</evidence>
<name>A0A514TW75_9CAUD</name>
<reference evidence="1" key="1">
    <citation type="submission" date="2019-06" db="EMBL/GenBank/DDBJ databases">
        <title>Complete genome sequence of Aeromonas hydrophila bacteriophage D6.</title>
        <authorList>
            <person name="Rai S."/>
            <person name="Tyagi A."/>
            <person name="Kumar N."/>
            <person name="Singh N."/>
        </authorList>
    </citation>
    <scope>NUCLEOTIDE SEQUENCE [LARGE SCALE GENOMIC DNA]</scope>
</reference>
<dbReference type="EMBL" id="MN131137">
    <property type="protein sequence ID" value="QDJ97287.1"/>
    <property type="molecule type" value="Genomic_DNA"/>
</dbReference>
<accession>A0A514TW75</accession>
<organism evidence="1 2">
    <name type="scientific">Aeromonas phage D6</name>
    <dbReference type="NCBI Taxonomy" id="2593322"/>
    <lineage>
        <taxon>Viruses</taxon>
        <taxon>Duplodnaviria</taxon>
        <taxon>Heunggongvirae</taxon>
        <taxon>Uroviricota</taxon>
        <taxon>Caudoviricetes</taxon>
        <taxon>Chimalliviridae</taxon>
        <taxon>Ludhianavirus</taxon>
        <taxon>Ludhianavirus D6</taxon>
    </lineage>
</organism>
<dbReference type="Proteomes" id="UP000317575">
    <property type="component" value="Segment"/>
</dbReference>
<evidence type="ECO:0000313" key="1">
    <source>
        <dbReference type="EMBL" id="QDJ97287.1"/>
    </source>
</evidence>
<proteinExistence type="predicted"/>
<keyword evidence="2" id="KW-1185">Reference proteome</keyword>